<feature type="compositionally biased region" description="Basic and acidic residues" evidence="1">
    <location>
        <begin position="24"/>
        <end position="39"/>
    </location>
</feature>
<accession>A0A498LSE2</accession>
<proteinExistence type="predicted"/>
<reference evidence="2 3" key="1">
    <citation type="submission" date="2018-03" db="EMBL/GenBank/DDBJ databases">
        <title>Draft genome sequence of Rohu Carp (Labeo rohita).</title>
        <authorList>
            <person name="Das P."/>
            <person name="Kushwaha B."/>
            <person name="Joshi C.G."/>
            <person name="Kumar D."/>
            <person name="Nagpure N.S."/>
            <person name="Sahoo L."/>
            <person name="Das S.P."/>
            <person name="Bit A."/>
            <person name="Patnaik S."/>
            <person name="Meher P.K."/>
            <person name="Jayasankar P."/>
            <person name="Koringa P.G."/>
            <person name="Patel N.V."/>
            <person name="Hinsu A.T."/>
            <person name="Kumar R."/>
            <person name="Pandey M."/>
            <person name="Agarwal S."/>
            <person name="Srivastava S."/>
            <person name="Singh M."/>
            <person name="Iquebal M.A."/>
            <person name="Jaiswal S."/>
            <person name="Angadi U.B."/>
            <person name="Kumar N."/>
            <person name="Raza M."/>
            <person name="Shah T.M."/>
            <person name="Rai A."/>
            <person name="Jena J.K."/>
        </authorList>
    </citation>
    <scope>NUCLEOTIDE SEQUENCE [LARGE SCALE GENOMIC DNA]</scope>
    <source>
        <strain evidence="2">DASCIFA01</strain>
        <tissue evidence="2">Testis</tissue>
    </source>
</reference>
<evidence type="ECO:0000256" key="1">
    <source>
        <dbReference type="SAM" id="MobiDB-lite"/>
    </source>
</evidence>
<gene>
    <name evidence="2" type="ORF">ROHU_030065</name>
</gene>
<sequence length="98" mass="11333">MGQEIRGESILHHFSMPNSLLLQKGEKDRSYQEERFIKETDEEMEKADFRKRDDVLPWLPACIHGHGDSMGSHNPSDEREAKTGTGRDGEKAAHWKKR</sequence>
<name>A0A498LSE2_LABRO</name>
<dbReference type="EMBL" id="QBIY01013148">
    <property type="protein sequence ID" value="RXN11339.1"/>
    <property type="molecule type" value="Genomic_DNA"/>
</dbReference>
<organism evidence="2 3">
    <name type="scientific">Labeo rohita</name>
    <name type="common">Indian major carp</name>
    <name type="synonym">Cyprinus rohita</name>
    <dbReference type="NCBI Taxonomy" id="84645"/>
    <lineage>
        <taxon>Eukaryota</taxon>
        <taxon>Metazoa</taxon>
        <taxon>Chordata</taxon>
        <taxon>Craniata</taxon>
        <taxon>Vertebrata</taxon>
        <taxon>Euteleostomi</taxon>
        <taxon>Actinopterygii</taxon>
        <taxon>Neopterygii</taxon>
        <taxon>Teleostei</taxon>
        <taxon>Ostariophysi</taxon>
        <taxon>Cypriniformes</taxon>
        <taxon>Cyprinidae</taxon>
        <taxon>Labeoninae</taxon>
        <taxon>Labeonini</taxon>
        <taxon>Labeo</taxon>
    </lineage>
</organism>
<keyword evidence="3" id="KW-1185">Reference proteome</keyword>
<comment type="caution">
    <text evidence="2">The sequence shown here is derived from an EMBL/GenBank/DDBJ whole genome shotgun (WGS) entry which is preliminary data.</text>
</comment>
<feature type="region of interest" description="Disordered" evidence="1">
    <location>
        <begin position="24"/>
        <end position="48"/>
    </location>
</feature>
<feature type="compositionally biased region" description="Basic and acidic residues" evidence="1">
    <location>
        <begin position="75"/>
        <end position="98"/>
    </location>
</feature>
<protein>
    <submittedName>
        <fullName evidence="2">Uncharacterized protein</fullName>
    </submittedName>
</protein>
<evidence type="ECO:0000313" key="3">
    <source>
        <dbReference type="Proteomes" id="UP000290572"/>
    </source>
</evidence>
<dbReference type="Proteomes" id="UP000290572">
    <property type="component" value="Unassembled WGS sequence"/>
</dbReference>
<feature type="region of interest" description="Disordered" evidence="1">
    <location>
        <begin position="64"/>
        <end position="98"/>
    </location>
</feature>
<dbReference type="AlphaFoldDB" id="A0A498LSE2"/>
<evidence type="ECO:0000313" key="2">
    <source>
        <dbReference type="EMBL" id="RXN11339.1"/>
    </source>
</evidence>